<feature type="domain" description="PARP catalytic" evidence="1">
    <location>
        <begin position="29"/>
        <end position="111"/>
    </location>
</feature>
<keyword evidence="3" id="KW-1185">Reference proteome</keyword>
<evidence type="ECO:0000313" key="2">
    <source>
        <dbReference type="EMBL" id="KIO27727.1"/>
    </source>
</evidence>
<dbReference type="STRING" id="1051891.A0A0C3M1X5"/>
<organism evidence="2 3">
    <name type="scientific">Tulasnella calospora MUT 4182</name>
    <dbReference type="NCBI Taxonomy" id="1051891"/>
    <lineage>
        <taxon>Eukaryota</taxon>
        <taxon>Fungi</taxon>
        <taxon>Dikarya</taxon>
        <taxon>Basidiomycota</taxon>
        <taxon>Agaricomycotina</taxon>
        <taxon>Agaricomycetes</taxon>
        <taxon>Cantharellales</taxon>
        <taxon>Tulasnellaceae</taxon>
        <taxon>Tulasnella</taxon>
    </lineage>
</organism>
<dbReference type="Pfam" id="PF00644">
    <property type="entry name" value="PARP"/>
    <property type="match status" value="1"/>
</dbReference>
<dbReference type="Proteomes" id="UP000054248">
    <property type="component" value="Unassembled WGS sequence"/>
</dbReference>
<protein>
    <recommendedName>
        <fullName evidence="1">PARP catalytic domain-containing protein</fullName>
    </recommendedName>
</protein>
<feature type="non-terminal residue" evidence="2">
    <location>
        <position position="138"/>
    </location>
</feature>
<name>A0A0C3M1X5_9AGAM</name>
<evidence type="ECO:0000259" key="1">
    <source>
        <dbReference type="Pfam" id="PF00644"/>
    </source>
</evidence>
<gene>
    <name evidence="2" type="ORF">M407DRAFT_37603</name>
</gene>
<dbReference type="Gene3D" id="6.20.320.10">
    <property type="match status" value="1"/>
</dbReference>
<sequence>FHGTSRHCYLGEYEGYVTMCELAICSLCSILRTSFLVTKAGSAGRSFKRFGPGIYTSTVSSKADDYANKPSYSENKVVLVAKVALGKEGVLYQTTQDLTGPPYGYDSVLGEVGVDLNYDEQVLYKDEAIRPAYVVIYE</sequence>
<dbReference type="Gene3D" id="3.90.228.10">
    <property type="match status" value="1"/>
</dbReference>
<dbReference type="AlphaFoldDB" id="A0A0C3M1X5"/>
<dbReference type="OrthoDB" id="9514740at2759"/>
<dbReference type="HOGENOM" id="CLU_039434_2_0_1"/>
<accession>A0A0C3M1X5</accession>
<feature type="non-terminal residue" evidence="2">
    <location>
        <position position="1"/>
    </location>
</feature>
<evidence type="ECO:0000313" key="3">
    <source>
        <dbReference type="Proteomes" id="UP000054248"/>
    </source>
</evidence>
<reference evidence="3" key="2">
    <citation type="submission" date="2015-01" db="EMBL/GenBank/DDBJ databases">
        <title>Evolutionary Origins and Diversification of the Mycorrhizal Mutualists.</title>
        <authorList>
            <consortium name="DOE Joint Genome Institute"/>
            <consortium name="Mycorrhizal Genomics Consortium"/>
            <person name="Kohler A."/>
            <person name="Kuo A."/>
            <person name="Nagy L.G."/>
            <person name="Floudas D."/>
            <person name="Copeland A."/>
            <person name="Barry K.W."/>
            <person name="Cichocki N."/>
            <person name="Veneault-Fourrey C."/>
            <person name="LaButti K."/>
            <person name="Lindquist E.A."/>
            <person name="Lipzen A."/>
            <person name="Lundell T."/>
            <person name="Morin E."/>
            <person name="Murat C."/>
            <person name="Riley R."/>
            <person name="Ohm R."/>
            <person name="Sun H."/>
            <person name="Tunlid A."/>
            <person name="Henrissat B."/>
            <person name="Grigoriev I.V."/>
            <person name="Hibbett D.S."/>
            <person name="Martin F."/>
        </authorList>
    </citation>
    <scope>NUCLEOTIDE SEQUENCE [LARGE SCALE GENOMIC DNA]</scope>
    <source>
        <strain evidence="3">MUT 4182</strain>
    </source>
</reference>
<dbReference type="EMBL" id="KN823004">
    <property type="protein sequence ID" value="KIO27727.1"/>
    <property type="molecule type" value="Genomic_DNA"/>
</dbReference>
<proteinExistence type="predicted"/>
<dbReference type="GO" id="GO:0003950">
    <property type="term" value="F:NAD+ poly-ADP-ribosyltransferase activity"/>
    <property type="evidence" value="ECO:0007669"/>
    <property type="project" value="InterPro"/>
</dbReference>
<dbReference type="InterPro" id="IPR012317">
    <property type="entry name" value="Poly(ADP-ribose)pol_cat_dom"/>
</dbReference>
<dbReference type="SUPFAM" id="SSF56399">
    <property type="entry name" value="ADP-ribosylation"/>
    <property type="match status" value="1"/>
</dbReference>
<reference evidence="2 3" key="1">
    <citation type="submission" date="2014-04" db="EMBL/GenBank/DDBJ databases">
        <authorList>
            <consortium name="DOE Joint Genome Institute"/>
            <person name="Kuo A."/>
            <person name="Girlanda M."/>
            <person name="Perotto S."/>
            <person name="Kohler A."/>
            <person name="Nagy L.G."/>
            <person name="Floudas D."/>
            <person name="Copeland A."/>
            <person name="Barry K.W."/>
            <person name="Cichocki N."/>
            <person name="Veneault-Fourrey C."/>
            <person name="LaButti K."/>
            <person name="Lindquist E.A."/>
            <person name="Lipzen A."/>
            <person name="Lundell T."/>
            <person name="Morin E."/>
            <person name="Murat C."/>
            <person name="Sun H."/>
            <person name="Tunlid A."/>
            <person name="Henrissat B."/>
            <person name="Grigoriev I.V."/>
            <person name="Hibbett D.S."/>
            <person name="Martin F."/>
            <person name="Nordberg H.P."/>
            <person name="Cantor M.N."/>
            <person name="Hua S.X."/>
        </authorList>
    </citation>
    <scope>NUCLEOTIDE SEQUENCE [LARGE SCALE GENOMIC DNA]</scope>
    <source>
        <strain evidence="2 3">MUT 4182</strain>
    </source>
</reference>